<evidence type="ECO:0000256" key="6">
    <source>
        <dbReference type="RuleBase" id="RU003943"/>
    </source>
</evidence>
<proteinExistence type="inferred from homology"/>
<dbReference type="CDD" id="cd06550">
    <property type="entry name" value="TM_ABC_iron-siderophores_like"/>
    <property type="match status" value="1"/>
</dbReference>
<keyword evidence="4 7" id="KW-1133">Transmembrane helix</keyword>
<evidence type="ECO:0000256" key="4">
    <source>
        <dbReference type="ARBA" id="ARBA00022989"/>
    </source>
</evidence>
<organism evidence="8 9">
    <name type="scientific">Psittacicella gerlachiana</name>
    <dbReference type="NCBI Taxonomy" id="2028574"/>
    <lineage>
        <taxon>Bacteria</taxon>
        <taxon>Pseudomonadati</taxon>
        <taxon>Pseudomonadota</taxon>
        <taxon>Gammaproteobacteria</taxon>
        <taxon>Pasteurellales</taxon>
        <taxon>Psittacicellaceae</taxon>
        <taxon>Psittacicella</taxon>
    </lineage>
</organism>
<accession>A0A3A1Y8X8</accession>
<dbReference type="Gene3D" id="1.10.3470.10">
    <property type="entry name" value="ABC transporter involved in vitamin B12 uptake, BtuC"/>
    <property type="match status" value="1"/>
</dbReference>
<feature type="transmembrane region" description="Helical" evidence="7">
    <location>
        <begin position="139"/>
        <end position="165"/>
    </location>
</feature>
<dbReference type="RefSeq" id="WP_119534908.1">
    <property type="nucleotide sequence ID" value="NZ_NRJF01000145.1"/>
</dbReference>
<dbReference type="EMBL" id="NRJF01000145">
    <property type="protein sequence ID" value="RIY34632.1"/>
    <property type="molecule type" value="Genomic_DNA"/>
</dbReference>
<evidence type="ECO:0000256" key="7">
    <source>
        <dbReference type="SAM" id="Phobius"/>
    </source>
</evidence>
<feature type="transmembrane region" description="Helical" evidence="7">
    <location>
        <begin position="61"/>
        <end position="87"/>
    </location>
</feature>
<dbReference type="PANTHER" id="PTHR30477:SF13">
    <property type="entry name" value="IRON TRANSPORT SYSTEM MEMBRANE PROTEIN HI_0360-RELATED"/>
    <property type="match status" value="1"/>
</dbReference>
<dbReference type="GO" id="GO:0043190">
    <property type="term" value="C:ATP-binding cassette (ABC) transporter complex"/>
    <property type="evidence" value="ECO:0007669"/>
    <property type="project" value="InterPro"/>
</dbReference>
<evidence type="ECO:0000313" key="8">
    <source>
        <dbReference type="EMBL" id="RIY34632.1"/>
    </source>
</evidence>
<feature type="transmembrane region" description="Helical" evidence="7">
    <location>
        <begin position="202"/>
        <end position="219"/>
    </location>
</feature>
<dbReference type="InterPro" id="IPR037294">
    <property type="entry name" value="ABC_BtuC-like"/>
</dbReference>
<sequence>MLAYLYSLLVEPLQYQFMINSLLGVIFICFSCGIVSTFMILKGWSLFGDALSHAVLPGIVIAISWNFNVAIGIFAMSLIVTFVINYFRNHTSFHEQTTLAYVTSSFMGIGFLLYYLHPPGIRIKEILFGKMVGLTTENIIGLGVIAALILGIILTCWRTLALIFFDKVFAQIIGLKVRVFEYVFYILLAITIMSSLRSVGTLLVVSLVIIPGSIAYIITTQLGKMLWISSIFSVITGVIGLFLSYHYQLTTGATIITIQFTLFLLVFFTQFALRRYRLIRKARKLSKGGIKC</sequence>
<dbReference type="InterPro" id="IPR001626">
    <property type="entry name" value="ABC_TroCD"/>
</dbReference>
<evidence type="ECO:0000256" key="5">
    <source>
        <dbReference type="ARBA" id="ARBA00023136"/>
    </source>
</evidence>
<comment type="similarity">
    <text evidence="2 6">Belongs to the ABC-3 integral membrane protein family.</text>
</comment>
<reference evidence="8 9" key="1">
    <citation type="submission" date="2017-08" db="EMBL/GenBank/DDBJ databases">
        <title>Reclassification of Bisgaard taxon 37 and 44.</title>
        <authorList>
            <person name="Christensen H."/>
        </authorList>
    </citation>
    <scope>NUCLEOTIDE SEQUENCE [LARGE SCALE GENOMIC DNA]</scope>
    <source>
        <strain evidence="8 9">EEAB3T1</strain>
    </source>
</reference>
<comment type="subcellular location">
    <subcellularLocation>
        <location evidence="6">Cell membrane</location>
        <topology evidence="6">Multi-pass membrane protein</topology>
    </subcellularLocation>
    <subcellularLocation>
        <location evidence="1">Membrane</location>
        <topology evidence="1">Multi-pass membrane protein</topology>
    </subcellularLocation>
</comment>
<evidence type="ECO:0000313" key="9">
    <source>
        <dbReference type="Proteomes" id="UP000265964"/>
    </source>
</evidence>
<evidence type="ECO:0000256" key="3">
    <source>
        <dbReference type="ARBA" id="ARBA00022692"/>
    </source>
</evidence>
<feature type="transmembrane region" description="Helical" evidence="7">
    <location>
        <begin position="21"/>
        <end position="41"/>
    </location>
</feature>
<keyword evidence="3 6" id="KW-0812">Transmembrane</keyword>
<keyword evidence="9" id="KW-1185">Reference proteome</keyword>
<evidence type="ECO:0008006" key="10">
    <source>
        <dbReference type="Google" id="ProtNLM"/>
    </source>
</evidence>
<keyword evidence="5 7" id="KW-0472">Membrane</keyword>
<dbReference type="SUPFAM" id="SSF81345">
    <property type="entry name" value="ABC transporter involved in vitamin B12 uptake, BtuC"/>
    <property type="match status" value="1"/>
</dbReference>
<feature type="transmembrane region" description="Helical" evidence="7">
    <location>
        <begin position="226"/>
        <end position="247"/>
    </location>
</feature>
<feature type="transmembrane region" description="Helical" evidence="7">
    <location>
        <begin position="99"/>
        <end position="117"/>
    </location>
</feature>
<feature type="transmembrane region" description="Helical" evidence="7">
    <location>
        <begin position="177"/>
        <end position="196"/>
    </location>
</feature>
<name>A0A3A1Y8X8_9GAMM</name>
<dbReference type="OrthoDB" id="9804300at2"/>
<keyword evidence="6" id="KW-0813">Transport</keyword>
<feature type="transmembrane region" description="Helical" evidence="7">
    <location>
        <begin position="253"/>
        <end position="273"/>
    </location>
</feature>
<dbReference type="AlphaFoldDB" id="A0A3A1Y8X8"/>
<dbReference type="Proteomes" id="UP000265964">
    <property type="component" value="Unassembled WGS sequence"/>
</dbReference>
<dbReference type="Pfam" id="PF00950">
    <property type="entry name" value="ABC-3"/>
    <property type="match status" value="1"/>
</dbReference>
<dbReference type="PANTHER" id="PTHR30477">
    <property type="entry name" value="ABC-TRANSPORTER METAL-BINDING PROTEIN"/>
    <property type="match status" value="1"/>
</dbReference>
<dbReference type="GO" id="GO:0055085">
    <property type="term" value="P:transmembrane transport"/>
    <property type="evidence" value="ECO:0007669"/>
    <property type="project" value="InterPro"/>
</dbReference>
<dbReference type="GO" id="GO:0010043">
    <property type="term" value="P:response to zinc ion"/>
    <property type="evidence" value="ECO:0007669"/>
    <property type="project" value="TreeGrafter"/>
</dbReference>
<protein>
    <recommendedName>
        <fullName evidence="10">Manganese/iron transport system permease protein</fullName>
    </recommendedName>
</protein>
<comment type="caution">
    <text evidence="8">The sequence shown here is derived from an EMBL/GenBank/DDBJ whole genome shotgun (WGS) entry which is preliminary data.</text>
</comment>
<evidence type="ECO:0000256" key="2">
    <source>
        <dbReference type="ARBA" id="ARBA00008034"/>
    </source>
</evidence>
<evidence type="ECO:0000256" key="1">
    <source>
        <dbReference type="ARBA" id="ARBA00004141"/>
    </source>
</evidence>
<gene>
    <name evidence="8" type="ORF">CKF59_05210</name>
</gene>